<keyword evidence="1" id="KW-0472">Membrane</keyword>
<accession>A0ABS6N7D1</accession>
<dbReference type="RefSeq" id="WP_217777713.1">
    <property type="nucleotide sequence ID" value="NZ_JAHRWL010000001.1"/>
</dbReference>
<keyword evidence="2" id="KW-0378">Hydrolase</keyword>
<dbReference type="EMBL" id="JAHRWL010000001">
    <property type="protein sequence ID" value="MBV2359930.1"/>
    <property type="molecule type" value="Genomic_DNA"/>
</dbReference>
<organism evidence="2 3">
    <name type="scientific">Thalassococcus arenae</name>
    <dbReference type="NCBI Taxonomy" id="2851652"/>
    <lineage>
        <taxon>Bacteria</taxon>
        <taxon>Pseudomonadati</taxon>
        <taxon>Pseudomonadota</taxon>
        <taxon>Alphaproteobacteria</taxon>
        <taxon>Rhodobacterales</taxon>
        <taxon>Roseobacteraceae</taxon>
        <taxon>Thalassococcus</taxon>
    </lineage>
</organism>
<dbReference type="PANTHER" id="PTHR36513">
    <property type="entry name" value="ABC TRANSMEMBRANE TYPE-1 DOMAIN-CONTAINING PROTEIN"/>
    <property type="match status" value="1"/>
</dbReference>
<evidence type="ECO:0000313" key="3">
    <source>
        <dbReference type="Proteomes" id="UP001166293"/>
    </source>
</evidence>
<protein>
    <submittedName>
        <fullName evidence="2">Alpha/beta fold hydrolase</fullName>
    </submittedName>
</protein>
<dbReference type="Pfam" id="PF05990">
    <property type="entry name" value="DUF900"/>
    <property type="match status" value="1"/>
</dbReference>
<name>A0ABS6N7D1_9RHOB</name>
<dbReference type="InterPro" id="IPR010297">
    <property type="entry name" value="DUF900_hydrolase"/>
</dbReference>
<feature type="transmembrane region" description="Helical" evidence="1">
    <location>
        <begin position="12"/>
        <end position="31"/>
    </location>
</feature>
<sequence length="402" mass="43891">MAEPSKPIGLTAAILIGATCFALGAVAFYLWDSSRFFAEETPIAEPVIEPAVVEPARDQDYAVQRIFFGTDRNLERETEIGPVFGHERAGELTLGYRDVTIPSDAHAIGEIELPNSFTVFTVTLWEEAEDPARHFTVYETQVLDRDTFVAMASEAAVAAETYPASAFVFIHGFNTTFRAAMFRAAQLTYDLGFDGPAFAYSWPSVGATADYVTDLDSADNAALHMDEFFDTVFGIPGVEKVHVLAHSMGNAALAEFLTRAGTKISRRDGKPIDQLVLAAPDLDASQFPSIAKHFTDVAKGVTLYAASTDMALFASKSLRKNHVRLGDIGPNGPVIVPGMDSIDVSAVGTEILSLNHNIYARNRGVLDDLGRLFQTGERPPTKRMPTLREVARGTEKYWQMPE</sequence>
<dbReference type="GO" id="GO:0016787">
    <property type="term" value="F:hydrolase activity"/>
    <property type="evidence" value="ECO:0007669"/>
    <property type="project" value="UniProtKB-KW"/>
</dbReference>
<comment type="caution">
    <text evidence="2">The sequence shown here is derived from an EMBL/GenBank/DDBJ whole genome shotgun (WGS) entry which is preliminary data.</text>
</comment>
<proteinExistence type="predicted"/>
<evidence type="ECO:0000256" key="1">
    <source>
        <dbReference type="SAM" id="Phobius"/>
    </source>
</evidence>
<reference evidence="2" key="1">
    <citation type="submission" date="2021-06" db="EMBL/GenBank/DDBJ databases">
        <title>Thalassococcus sp. CAU 1522 isolated from sea sand, Republic of Korea.</title>
        <authorList>
            <person name="Kim W."/>
        </authorList>
    </citation>
    <scope>NUCLEOTIDE SEQUENCE</scope>
    <source>
        <strain evidence="2">CAU 1522</strain>
    </source>
</reference>
<keyword evidence="3" id="KW-1185">Reference proteome</keyword>
<keyword evidence="1" id="KW-1133">Transmembrane helix</keyword>
<evidence type="ECO:0000313" key="2">
    <source>
        <dbReference type="EMBL" id="MBV2359930.1"/>
    </source>
</evidence>
<dbReference type="Proteomes" id="UP001166293">
    <property type="component" value="Unassembled WGS sequence"/>
</dbReference>
<gene>
    <name evidence="2" type="ORF">KUH32_09100</name>
</gene>
<dbReference type="PANTHER" id="PTHR36513:SF1">
    <property type="entry name" value="TRANSMEMBRANE PROTEIN"/>
    <property type="match status" value="1"/>
</dbReference>
<keyword evidence="1" id="KW-0812">Transmembrane</keyword>